<reference evidence="1" key="1">
    <citation type="journal article" date="2021" name="Environ. Microbiol.">
        <title>Gene family expansions and transcriptome signatures uncover fungal adaptations to wood decay.</title>
        <authorList>
            <person name="Hage H."/>
            <person name="Miyauchi S."/>
            <person name="Viragh M."/>
            <person name="Drula E."/>
            <person name="Min B."/>
            <person name="Chaduli D."/>
            <person name="Navarro D."/>
            <person name="Favel A."/>
            <person name="Norest M."/>
            <person name="Lesage-Meessen L."/>
            <person name="Balint B."/>
            <person name="Merenyi Z."/>
            <person name="de Eugenio L."/>
            <person name="Morin E."/>
            <person name="Martinez A.T."/>
            <person name="Baldrian P."/>
            <person name="Stursova M."/>
            <person name="Martinez M.J."/>
            <person name="Novotny C."/>
            <person name="Magnuson J.K."/>
            <person name="Spatafora J.W."/>
            <person name="Maurice S."/>
            <person name="Pangilinan J."/>
            <person name="Andreopoulos W."/>
            <person name="LaButti K."/>
            <person name="Hundley H."/>
            <person name="Na H."/>
            <person name="Kuo A."/>
            <person name="Barry K."/>
            <person name="Lipzen A."/>
            <person name="Henrissat B."/>
            <person name="Riley R."/>
            <person name="Ahrendt S."/>
            <person name="Nagy L.G."/>
            <person name="Grigoriev I.V."/>
            <person name="Martin F."/>
            <person name="Rosso M.N."/>
        </authorList>
    </citation>
    <scope>NUCLEOTIDE SEQUENCE</scope>
    <source>
        <strain evidence="1">CBS 384.51</strain>
    </source>
</reference>
<gene>
    <name evidence="1" type="ORF">BDY19DRAFT_461983</name>
</gene>
<name>A0ACB8TSH7_9APHY</name>
<protein>
    <submittedName>
        <fullName evidence="1">Homocysteine S-methyltransferase</fullName>
    </submittedName>
</protein>
<comment type="caution">
    <text evidence="1">The sequence shown here is derived from an EMBL/GenBank/DDBJ whole genome shotgun (WGS) entry which is preliminary data.</text>
</comment>
<accession>A0ACB8TSH7</accession>
<proteinExistence type="predicted"/>
<evidence type="ECO:0000313" key="2">
    <source>
        <dbReference type="Proteomes" id="UP001055072"/>
    </source>
</evidence>
<sequence length="396" mass="43824">MPASSTNNNVEVLVLDGGFGTTLETLFLQDISGPLWSARLIDTDPNLVVEAHKAFLASGADIILTSTYQCSHSTFSRAGYTREDGERIKKKAVTLAKEARDQHLADQNQSPSKKEPKIALSLGSFGATLPGGEEFGGRYPPPFGPPALNKANTFAEDESDLEEDSIRALTEFYLERLRVYVPVWDAIDYVAFETVPLRREVRAIRRAMRVFLDELSPGLDSEGKQNDVKWWISTVWPEGLFPEVDKKGEHTISVKEVIAALLGEREGEARPWGVGVNCTFLEHVPKIVGEMEDSLGDFERGFRSLRKDESEKGDVLLPRPWLVVYPNGGDTYDGNTQTWITNEEANGEQWARKLWDVVSGVVERKAWSGVIVGGCCRTGPDEIGGLVRLISPKEAS</sequence>
<dbReference type="EMBL" id="MU274935">
    <property type="protein sequence ID" value="KAI0085032.1"/>
    <property type="molecule type" value="Genomic_DNA"/>
</dbReference>
<evidence type="ECO:0000313" key="1">
    <source>
        <dbReference type="EMBL" id="KAI0085032.1"/>
    </source>
</evidence>
<dbReference type="Proteomes" id="UP001055072">
    <property type="component" value="Unassembled WGS sequence"/>
</dbReference>
<keyword evidence="2" id="KW-1185">Reference proteome</keyword>
<organism evidence="1 2">
    <name type="scientific">Irpex rosettiformis</name>
    <dbReference type="NCBI Taxonomy" id="378272"/>
    <lineage>
        <taxon>Eukaryota</taxon>
        <taxon>Fungi</taxon>
        <taxon>Dikarya</taxon>
        <taxon>Basidiomycota</taxon>
        <taxon>Agaricomycotina</taxon>
        <taxon>Agaricomycetes</taxon>
        <taxon>Polyporales</taxon>
        <taxon>Irpicaceae</taxon>
        <taxon>Irpex</taxon>
    </lineage>
</organism>